<evidence type="ECO:0000259" key="5">
    <source>
        <dbReference type="PROSITE" id="PS51352"/>
    </source>
</evidence>
<keyword evidence="3" id="KW-1015">Disulfide bond</keyword>
<dbReference type="SUPFAM" id="SSF52833">
    <property type="entry name" value="Thioredoxin-like"/>
    <property type="match status" value="1"/>
</dbReference>
<feature type="domain" description="Thioredoxin" evidence="5">
    <location>
        <begin position="20"/>
        <end position="171"/>
    </location>
</feature>
<dbReference type="CDD" id="cd03014">
    <property type="entry name" value="PRX_Atyp2cys"/>
    <property type="match status" value="1"/>
</dbReference>
<dbReference type="InterPro" id="IPR036249">
    <property type="entry name" value="Thioredoxin-like_sf"/>
</dbReference>
<keyword evidence="1 6" id="KW-0575">Peroxidase</keyword>
<dbReference type="Proteomes" id="UP000184052">
    <property type="component" value="Unassembled WGS sequence"/>
</dbReference>
<dbReference type="PROSITE" id="PS51352">
    <property type="entry name" value="THIOREDOXIN_2"/>
    <property type="match status" value="1"/>
</dbReference>
<reference evidence="6 7" key="1">
    <citation type="submission" date="2016-11" db="EMBL/GenBank/DDBJ databases">
        <authorList>
            <person name="Jaros S."/>
            <person name="Januszkiewicz K."/>
            <person name="Wedrychowicz H."/>
        </authorList>
    </citation>
    <scope>NUCLEOTIDE SEQUENCE [LARGE SCALE GENOMIC DNA]</scope>
    <source>
        <strain evidence="6 7">DSM 17477</strain>
    </source>
</reference>
<evidence type="ECO:0000313" key="6">
    <source>
        <dbReference type="EMBL" id="SHJ28191.1"/>
    </source>
</evidence>
<dbReference type="GO" id="GO:0008379">
    <property type="term" value="F:thioredoxin peroxidase activity"/>
    <property type="evidence" value="ECO:0007669"/>
    <property type="project" value="InterPro"/>
</dbReference>
<gene>
    <name evidence="6" type="ORF">SAMN02745751_02172</name>
</gene>
<keyword evidence="7" id="KW-1185">Reference proteome</keyword>
<dbReference type="Pfam" id="PF08534">
    <property type="entry name" value="Redoxin"/>
    <property type="match status" value="1"/>
</dbReference>
<evidence type="ECO:0000256" key="2">
    <source>
        <dbReference type="ARBA" id="ARBA00022862"/>
    </source>
</evidence>
<keyword evidence="4" id="KW-0676">Redox-active center</keyword>
<dbReference type="STRING" id="1121476.SAMN02745751_02172"/>
<sequence>MDREFAIFGGKKVAVTGDTVRIGDKAPNFRAVNNDLSVFDFYNDTSRKIKIISASPSLDTGTCSLQAAYFNEKAKELSGDVEIITVTVDLPFAQKRFCGANDINNIRTVSDHRHLEFGDRFGLVLEGLRLLTRAVIIIDEDNIIRYVQHVYEVADEPDYDDVLEALKEIVEQ</sequence>
<dbReference type="InterPro" id="IPR013766">
    <property type="entry name" value="Thioredoxin_domain"/>
</dbReference>
<dbReference type="AlphaFoldDB" id="A0A1M6I161"/>
<evidence type="ECO:0000256" key="4">
    <source>
        <dbReference type="ARBA" id="ARBA00023284"/>
    </source>
</evidence>
<dbReference type="PANTHER" id="PTHR43110:SF1">
    <property type="entry name" value="THIOL PEROXIDASE"/>
    <property type="match status" value="1"/>
</dbReference>
<proteinExistence type="predicted"/>
<dbReference type="InterPro" id="IPR002065">
    <property type="entry name" value="TPX"/>
</dbReference>
<dbReference type="NCBIfam" id="NF001808">
    <property type="entry name" value="PRK00522.1"/>
    <property type="match status" value="1"/>
</dbReference>
<dbReference type="OrthoDB" id="9781543at2"/>
<evidence type="ECO:0000256" key="3">
    <source>
        <dbReference type="ARBA" id="ARBA00023157"/>
    </source>
</evidence>
<name>A0A1M6I161_9FIRM</name>
<dbReference type="EMBL" id="FQZL01000015">
    <property type="protein sequence ID" value="SHJ28191.1"/>
    <property type="molecule type" value="Genomic_DNA"/>
</dbReference>
<keyword evidence="1 6" id="KW-0560">Oxidoreductase</keyword>
<organism evidence="6 7">
    <name type="scientific">Dethiosulfatibacter aminovorans DSM 17477</name>
    <dbReference type="NCBI Taxonomy" id="1121476"/>
    <lineage>
        <taxon>Bacteria</taxon>
        <taxon>Bacillati</taxon>
        <taxon>Bacillota</taxon>
        <taxon>Tissierellia</taxon>
        <taxon>Dethiosulfatibacter</taxon>
    </lineage>
</organism>
<protein>
    <submittedName>
        <fullName evidence="6">Thiol peroxidase (Atypical 2-Cys peroxiredoxin)</fullName>
    </submittedName>
</protein>
<evidence type="ECO:0000313" key="7">
    <source>
        <dbReference type="Proteomes" id="UP000184052"/>
    </source>
</evidence>
<dbReference type="RefSeq" id="WP_073049604.1">
    <property type="nucleotide sequence ID" value="NZ_FQZL01000015.1"/>
</dbReference>
<dbReference type="InterPro" id="IPR050455">
    <property type="entry name" value="Tpx_Peroxidase_subfamily"/>
</dbReference>
<dbReference type="InterPro" id="IPR013740">
    <property type="entry name" value="Redoxin"/>
</dbReference>
<dbReference type="PANTHER" id="PTHR43110">
    <property type="entry name" value="THIOL PEROXIDASE"/>
    <property type="match status" value="1"/>
</dbReference>
<dbReference type="Gene3D" id="3.40.30.10">
    <property type="entry name" value="Glutaredoxin"/>
    <property type="match status" value="1"/>
</dbReference>
<keyword evidence="2" id="KW-0049">Antioxidant</keyword>
<accession>A0A1M6I161</accession>
<evidence type="ECO:0000256" key="1">
    <source>
        <dbReference type="ARBA" id="ARBA00022559"/>
    </source>
</evidence>